<evidence type="ECO:0000313" key="2">
    <source>
        <dbReference type="EMBL" id="MBG8552343.1"/>
    </source>
</evidence>
<name>A0ABS0KYB7_9BACT</name>
<evidence type="ECO:0000256" key="1">
    <source>
        <dbReference type="SAM" id="MobiDB-lite"/>
    </source>
</evidence>
<proteinExistence type="predicted"/>
<reference evidence="2 3" key="1">
    <citation type="submission" date="2020-11" db="EMBL/GenBank/DDBJ databases">
        <title>Hymenobacter sp.</title>
        <authorList>
            <person name="Kim M.K."/>
        </authorList>
    </citation>
    <scope>NUCLEOTIDE SEQUENCE [LARGE SCALE GENOMIC DNA]</scope>
    <source>
        <strain evidence="2 3">BT594</strain>
    </source>
</reference>
<keyword evidence="3" id="KW-1185">Reference proteome</keyword>
<feature type="region of interest" description="Disordered" evidence="1">
    <location>
        <begin position="1"/>
        <end position="21"/>
    </location>
</feature>
<accession>A0ABS0KYB7</accession>
<evidence type="ECO:0000313" key="3">
    <source>
        <dbReference type="Proteomes" id="UP000601099"/>
    </source>
</evidence>
<dbReference type="EMBL" id="JADWYK010000001">
    <property type="protein sequence ID" value="MBG8552343.1"/>
    <property type="molecule type" value="Genomic_DNA"/>
</dbReference>
<protein>
    <submittedName>
        <fullName evidence="2">Uncharacterized protein</fullName>
    </submittedName>
</protein>
<organism evidence="2 3">
    <name type="scientific">Hymenobacter guriensis</name>
    <dbReference type="NCBI Taxonomy" id="2793065"/>
    <lineage>
        <taxon>Bacteria</taxon>
        <taxon>Pseudomonadati</taxon>
        <taxon>Bacteroidota</taxon>
        <taxon>Cytophagia</taxon>
        <taxon>Cytophagales</taxon>
        <taxon>Hymenobacteraceae</taxon>
        <taxon>Hymenobacter</taxon>
    </lineage>
</organism>
<comment type="caution">
    <text evidence="2">The sequence shown here is derived from an EMBL/GenBank/DDBJ whole genome shotgun (WGS) entry which is preliminary data.</text>
</comment>
<gene>
    <name evidence="2" type="ORF">I5L79_02235</name>
</gene>
<sequence length="158" mass="17725">MNTPKNFLGAPAYHPTPIPPHQGVRVVEVPTKKTPDTATLTLTVDRSARVYPSTELMRFLGLKGGQPIDLIPPASRNGLGPWHLDCRPTAGATLTHTPNSFPQFKARQHLNPKSFCHYLGRGQYGTCYERITLMLEITPLQDFDYYTFRPVFDAHPPK</sequence>
<dbReference type="RefSeq" id="WP_196953382.1">
    <property type="nucleotide sequence ID" value="NZ_JADWYK010000001.1"/>
</dbReference>
<dbReference type="Proteomes" id="UP000601099">
    <property type="component" value="Unassembled WGS sequence"/>
</dbReference>